<evidence type="ECO:0000256" key="7">
    <source>
        <dbReference type="SAM" id="MobiDB-lite"/>
    </source>
</evidence>
<gene>
    <name evidence="6 9" type="primary">tilS</name>
    <name evidence="9" type="ORF">GHC57_07990</name>
</gene>
<evidence type="ECO:0000256" key="5">
    <source>
        <dbReference type="ARBA" id="ARBA00048539"/>
    </source>
</evidence>
<dbReference type="PANTHER" id="PTHR43033">
    <property type="entry name" value="TRNA(ILE)-LYSIDINE SYNTHASE-RELATED"/>
    <property type="match status" value="1"/>
</dbReference>
<dbReference type="CDD" id="cd01992">
    <property type="entry name" value="TilS_N"/>
    <property type="match status" value="1"/>
</dbReference>
<evidence type="ECO:0000256" key="4">
    <source>
        <dbReference type="ARBA" id="ARBA00022840"/>
    </source>
</evidence>
<keyword evidence="2 6" id="KW-0819">tRNA processing</keyword>
<feature type="binding site" evidence="6">
    <location>
        <begin position="34"/>
        <end position="39"/>
    </location>
    <ligand>
        <name>ATP</name>
        <dbReference type="ChEBI" id="CHEBI:30616"/>
    </ligand>
</feature>
<evidence type="ECO:0000256" key="3">
    <source>
        <dbReference type="ARBA" id="ARBA00022741"/>
    </source>
</evidence>
<keyword evidence="4 6" id="KW-0067">ATP-binding</keyword>
<dbReference type="NCBIfam" id="TIGR02432">
    <property type="entry name" value="lysidine_TilS_N"/>
    <property type="match status" value="1"/>
</dbReference>
<dbReference type="OrthoDB" id="9807403at2"/>
<dbReference type="Proteomes" id="UP000434582">
    <property type="component" value="Unassembled WGS sequence"/>
</dbReference>
<comment type="function">
    <text evidence="6">Ligates lysine onto the cytidine present at position 34 of the AUA codon-specific tRNA(Ile) that contains the anticodon CAU, in an ATP-dependent manner. Cytidine is converted to lysidine, thus changing the amino acid specificity of the tRNA from methionine to isoleucine.</text>
</comment>
<evidence type="ECO:0000256" key="1">
    <source>
        <dbReference type="ARBA" id="ARBA00022598"/>
    </source>
</evidence>
<feature type="region of interest" description="Disordered" evidence="7">
    <location>
        <begin position="436"/>
        <end position="460"/>
    </location>
</feature>
<comment type="subcellular location">
    <subcellularLocation>
        <location evidence="6">Cytoplasm</location>
    </subcellularLocation>
</comment>
<keyword evidence="6" id="KW-0963">Cytoplasm</keyword>
<dbReference type="GO" id="GO:0005737">
    <property type="term" value="C:cytoplasm"/>
    <property type="evidence" value="ECO:0007669"/>
    <property type="project" value="UniProtKB-SubCell"/>
</dbReference>
<dbReference type="AlphaFoldDB" id="A0A7X1ZEA6"/>
<dbReference type="SUPFAM" id="SSF52402">
    <property type="entry name" value="Adenine nucleotide alpha hydrolases-like"/>
    <property type="match status" value="1"/>
</dbReference>
<keyword evidence="3 6" id="KW-0547">Nucleotide-binding</keyword>
<evidence type="ECO:0000256" key="2">
    <source>
        <dbReference type="ARBA" id="ARBA00022694"/>
    </source>
</evidence>
<evidence type="ECO:0000259" key="8">
    <source>
        <dbReference type="Pfam" id="PF01171"/>
    </source>
</evidence>
<protein>
    <recommendedName>
        <fullName evidence="6">tRNA(Ile)-lysidine synthase</fullName>
        <ecNumber evidence="6">6.3.4.19</ecNumber>
    </recommendedName>
    <alternativeName>
        <fullName evidence="6">tRNA(Ile)-2-lysyl-cytidine synthase</fullName>
    </alternativeName>
    <alternativeName>
        <fullName evidence="6">tRNA(Ile)-lysidine synthetase</fullName>
    </alternativeName>
</protein>
<comment type="catalytic activity">
    <reaction evidence="5 6">
        <text>cytidine(34) in tRNA(Ile2) + L-lysine + ATP = lysidine(34) in tRNA(Ile2) + AMP + diphosphate + H(+)</text>
        <dbReference type="Rhea" id="RHEA:43744"/>
        <dbReference type="Rhea" id="RHEA-COMP:10625"/>
        <dbReference type="Rhea" id="RHEA-COMP:10670"/>
        <dbReference type="ChEBI" id="CHEBI:15378"/>
        <dbReference type="ChEBI" id="CHEBI:30616"/>
        <dbReference type="ChEBI" id="CHEBI:32551"/>
        <dbReference type="ChEBI" id="CHEBI:33019"/>
        <dbReference type="ChEBI" id="CHEBI:82748"/>
        <dbReference type="ChEBI" id="CHEBI:83665"/>
        <dbReference type="ChEBI" id="CHEBI:456215"/>
        <dbReference type="EC" id="6.3.4.19"/>
    </reaction>
</comment>
<dbReference type="Pfam" id="PF01171">
    <property type="entry name" value="ATP_bind_3"/>
    <property type="match status" value="1"/>
</dbReference>
<name>A0A7X1ZEA6_9PROT</name>
<feature type="domain" description="tRNA(Ile)-lysidine/2-thiocytidine synthase N-terminal" evidence="8">
    <location>
        <begin position="29"/>
        <end position="207"/>
    </location>
</feature>
<comment type="caution">
    <text evidence="9">The sequence shown here is derived from an EMBL/GenBank/DDBJ whole genome shotgun (WGS) entry which is preliminary data.</text>
</comment>
<dbReference type="EMBL" id="WIVE01000019">
    <property type="protein sequence ID" value="MQX36454.1"/>
    <property type="molecule type" value="Genomic_DNA"/>
</dbReference>
<keyword evidence="10" id="KW-1185">Reference proteome</keyword>
<dbReference type="InterPro" id="IPR012094">
    <property type="entry name" value="tRNA_Ile_lys_synt"/>
</dbReference>
<dbReference type="InterPro" id="IPR012795">
    <property type="entry name" value="tRNA_Ile_lys_synt_N"/>
</dbReference>
<proteinExistence type="inferred from homology"/>
<dbReference type="RefSeq" id="WP_153342971.1">
    <property type="nucleotide sequence ID" value="NZ_WIVE01000019.1"/>
</dbReference>
<dbReference type="EC" id="6.3.4.19" evidence="6"/>
<dbReference type="InterPro" id="IPR011063">
    <property type="entry name" value="TilS/TtcA_N"/>
</dbReference>
<dbReference type="Gene3D" id="3.40.50.620">
    <property type="entry name" value="HUPs"/>
    <property type="match status" value="1"/>
</dbReference>
<dbReference type="GO" id="GO:0005524">
    <property type="term" value="F:ATP binding"/>
    <property type="evidence" value="ECO:0007669"/>
    <property type="project" value="UniProtKB-UniRule"/>
</dbReference>
<dbReference type="GO" id="GO:0006400">
    <property type="term" value="P:tRNA modification"/>
    <property type="evidence" value="ECO:0007669"/>
    <property type="project" value="UniProtKB-UniRule"/>
</dbReference>
<comment type="similarity">
    <text evidence="6">Belongs to the tRNA(Ile)-lysidine synthase family.</text>
</comment>
<dbReference type="GO" id="GO:0032267">
    <property type="term" value="F:tRNA(Ile)-lysidine synthase activity"/>
    <property type="evidence" value="ECO:0007669"/>
    <property type="project" value="UniProtKB-EC"/>
</dbReference>
<accession>A0A7X1ZEA6</accession>
<dbReference type="InterPro" id="IPR014729">
    <property type="entry name" value="Rossmann-like_a/b/a_fold"/>
</dbReference>
<dbReference type="PANTHER" id="PTHR43033:SF5">
    <property type="entry name" value="TRNA(ILE)-LYSIDINE SYNTHETASE"/>
    <property type="match status" value="1"/>
</dbReference>
<evidence type="ECO:0000256" key="6">
    <source>
        <dbReference type="HAMAP-Rule" id="MF_01161"/>
    </source>
</evidence>
<comment type="domain">
    <text evidence="6">The N-terminal region contains the highly conserved SGGXDS motif, predicted to be a P-loop motif involved in ATP binding.</text>
</comment>
<keyword evidence="1 6" id="KW-0436">Ligase</keyword>
<dbReference type="HAMAP" id="MF_01161">
    <property type="entry name" value="tRNA_Ile_lys_synt"/>
    <property type="match status" value="1"/>
</dbReference>
<organism evidence="9 10">
    <name type="scientific">Roseospira navarrensis</name>
    <dbReference type="NCBI Taxonomy" id="140058"/>
    <lineage>
        <taxon>Bacteria</taxon>
        <taxon>Pseudomonadati</taxon>
        <taxon>Pseudomonadota</taxon>
        <taxon>Alphaproteobacteria</taxon>
        <taxon>Rhodospirillales</taxon>
        <taxon>Rhodospirillaceae</taxon>
        <taxon>Roseospira</taxon>
    </lineage>
</organism>
<evidence type="ECO:0000313" key="10">
    <source>
        <dbReference type="Proteomes" id="UP000434582"/>
    </source>
</evidence>
<sequence length="460" mass="48384">MLADAPPLEVETFAALMAPLAPFGPAPHLAVGVSGGPDSLALALLAGAWAAAQGGRVTALTVDHGLRPESAGEARQVAAWMAGAGLDHVTLRWVGPRPAHGLQAAARMARLALMEAWCRAHGVLDLLLAHHAGDQAETVLQRLGQGSGPDGLAGMARVSWRRCVRVLRPVLDQPAGRTRATLAARGHPWIEDPSNADTVFQRVRLRHLAPSLAEAGVSAPGLVLSAARAAEAREERRRRRDARLAATVTFDGLGAAHVNMARLLDGPPSEVRAALGRLLACVGGSERPPRGQPLERLRRRLSEAGPPRGLTLGRCRLLPGADGTWRVCREDRNLPDPMPLPGPEAPPLLWDGRLLVRVAGDGPDPGWALAPLGADGWLDVTRALREIGAEPPTVPVAVRPGLLALISPDGMVSAVPQIGYPVRPVRGLPRLDVERAPGTSLTEGPCRLYGAGDGLSDEEP</sequence>
<reference evidence="9 10" key="1">
    <citation type="submission" date="2019-10" db="EMBL/GenBank/DDBJ databases">
        <title>Draft whole-genome sequence of the purple nonsulfur photosynthetic bacterium Roseospira navarrensis DSM 15114.</title>
        <authorList>
            <person name="Kyndt J.A."/>
            <person name="Meyer T.E."/>
        </authorList>
    </citation>
    <scope>NUCLEOTIDE SEQUENCE [LARGE SCALE GENOMIC DNA]</scope>
    <source>
        <strain evidence="9 10">DSM 15114</strain>
    </source>
</reference>
<evidence type="ECO:0000313" key="9">
    <source>
        <dbReference type="EMBL" id="MQX36454.1"/>
    </source>
</evidence>